<dbReference type="PANTHER" id="PTHR46720:SF3">
    <property type="entry name" value="FAD-BINDING DOMAIN-CONTAINING PROTEIN-RELATED"/>
    <property type="match status" value="1"/>
</dbReference>
<reference evidence="7 8" key="2">
    <citation type="submission" date="2017-02" db="EMBL/GenBank/DDBJ databases">
        <title>A genome survey and senescence transcriptome analysis in Lentinula edodes.</title>
        <authorList>
            <person name="Sakamoto Y."/>
            <person name="Nakade K."/>
            <person name="Sato S."/>
            <person name="Yoshida Y."/>
            <person name="Miyazaki K."/>
            <person name="Natsume S."/>
            <person name="Konno N."/>
        </authorList>
    </citation>
    <scope>NUCLEOTIDE SEQUENCE [LARGE SCALE GENOMIC DNA]</scope>
    <source>
        <strain evidence="7 8">NBRC 111202</strain>
    </source>
</reference>
<feature type="compositionally biased region" description="Polar residues" evidence="4">
    <location>
        <begin position="1"/>
        <end position="10"/>
    </location>
</feature>
<dbReference type="SUPFAM" id="SSF51905">
    <property type="entry name" value="FAD/NAD(P)-binding domain"/>
    <property type="match status" value="1"/>
</dbReference>
<dbReference type="GO" id="GO:0071949">
    <property type="term" value="F:FAD binding"/>
    <property type="evidence" value="ECO:0007669"/>
    <property type="project" value="InterPro"/>
</dbReference>
<keyword evidence="8" id="KW-1185">Reference proteome</keyword>
<feature type="region of interest" description="Disordered" evidence="4">
    <location>
        <begin position="75"/>
        <end position="97"/>
    </location>
</feature>
<keyword evidence="5" id="KW-0812">Transmembrane</keyword>
<reference evidence="7 8" key="1">
    <citation type="submission" date="2016-08" db="EMBL/GenBank/DDBJ databases">
        <authorList>
            <consortium name="Lentinula edodes genome sequencing consortium"/>
            <person name="Sakamoto Y."/>
            <person name="Nakade K."/>
            <person name="Sato S."/>
            <person name="Yoshida Y."/>
            <person name="Miyazaki K."/>
            <person name="Natsume S."/>
            <person name="Konno N."/>
        </authorList>
    </citation>
    <scope>NUCLEOTIDE SEQUENCE [LARGE SCALE GENOMIC DNA]</scope>
    <source>
        <strain evidence="7 8">NBRC 111202</strain>
    </source>
</reference>
<evidence type="ECO:0000256" key="3">
    <source>
        <dbReference type="ARBA" id="ARBA00023002"/>
    </source>
</evidence>
<feature type="region of interest" description="Disordered" evidence="4">
    <location>
        <begin position="1"/>
        <end position="25"/>
    </location>
</feature>
<dbReference type="GO" id="GO:0044550">
    <property type="term" value="P:secondary metabolite biosynthetic process"/>
    <property type="evidence" value="ECO:0007669"/>
    <property type="project" value="TreeGrafter"/>
</dbReference>
<dbReference type="InterPro" id="IPR051104">
    <property type="entry name" value="FAD_monoxygenase"/>
</dbReference>
<name>A0A1Q3EHD1_LENED</name>
<dbReference type="PANTHER" id="PTHR46720">
    <property type="entry name" value="HYDROXYLASE, PUTATIVE (AFU_ORTHOLOGUE AFUA_3G01460)-RELATED"/>
    <property type="match status" value="1"/>
</dbReference>
<keyword evidence="1" id="KW-0285">Flavoprotein</keyword>
<organism evidence="7 8">
    <name type="scientific">Lentinula edodes</name>
    <name type="common">Shiitake mushroom</name>
    <name type="synonym">Lentinus edodes</name>
    <dbReference type="NCBI Taxonomy" id="5353"/>
    <lineage>
        <taxon>Eukaryota</taxon>
        <taxon>Fungi</taxon>
        <taxon>Dikarya</taxon>
        <taxon>Basidiomycota</taxon>
        <taxon>Agaricomycotina</taxon>
        <taxon>Agaricomycetes</taxon>
        <taxon>Agaricomycetidae</taxon>
        <taxon>Agaricales</taxon>
        <taxon>Marasmiineae</taxon>
        <taxon>Omphalotaceae</taxon>
        <taxon>Lentinula</taxon>
    </lineage>
</organism>
<evidence type="ECO:0000256" key="2">
    <source>
        <dbReference type="ARBA" id="ARBA00022827"/>
    </source>
</evidence>
<keyword evidence="5" id="KW-1133">Transmembrane helix</keyword>
<dbReference type="STRING" id="5353.A0A1Q3EHD1"/>
<dbReference type="AlphaFoldDB" id="A0A1Q3EHD1"/>
<sequence>MSSPTVTQANLPPKREGKPLRRVQPPLKNTRLTNLIYILVILSTLLTAFYSYRMLQWKSEVGGWWNLALGKQPPAAQATPVDTGSNSRRRDTTHGGGVEDKINALAEALGMPPQDLAKAIAVAVREYVPPASLSSIKQRETGKPAVDELLRGNGEEIWIVLLDLMNLDIISNVFISVQENNLDVQVFEQTHILREVGASIALGPNGLRGLEEMGALNAISDEIAFRSDHGFPMVYKHWKTGNVLVKDEHSPFVTEQRHHTARYFRPHLQQAIADTIPGDTIHLGKRLVSIDVGWFPEDEQQPASEGVLLTFADGSEHVADLVVGADGVHSTLRSLFLPDYKLEPTGQMALRAVFDEAHIHDLISRNPEIRNSVHVVGPDRNFFSSMLGKGKFTVVGLGYHSVEEEEEGENTAWKGKKWDDVVDVESFRNEYKDWNPWITDLLDRIPPNSLRVHPGWASNQVPPPIHADRIVLLGDAFHPHGGALAAGGSLAIDDSIALFLALQHVQQSSTPSTSSSSSFDVPSNSRSIEVSARRRLSTSELSHALDLYASTRLPHASRVFNVVERMRENVAKPRRLWDEEKIQEWARDKKEVVWLHEHDVHKAFVDALNSEHIS</sequence>
<proteinExistence type="predicted"/>
<dbReference type="Pfam" id="PF01494">
    <property type="entry name" value="FAD_binding_3"/>
    <property type="match status" value="1"/>
</dbReference>
<feature type="domain" description="FAD-binding" evidence="6">
    <location>
        <begin position="317"/>
        <end position="507"/>
    </location>
</feature>
<comment type="caution">
    <text evidence="7">The sequence shown here is derived from an EMBL/GenBank/DDBJ whole genome shotgun (WGS) entry which is preliminary data.</text>
</comment>
<evidence type="ECO:0000256" key="1">
    <source>
        <dbReference type="ARBA" id="ARBA00022630"/>
    </source>
</evidence>
<evidence type="ECO:0000259" key="6">
    <source>
        <dbReference type="Pfam" id="PF01494"/>
    </source>
</evidence>
<dbReference type="InterPro" id="IPR002938">
    <property type="entry name" value="FAD-bd"/>
</dbReference>
<evidence type="ECO:0000256" key="5">
    <source>
        <dbReference type="SAM" id="Phobius"/>
    </source>
</evidence>
<feature type="compositionally biased region" description="Basic and acidic residues" evidence="4">
    <location>
        <begin position="88"/>
        <end position="97"/>
    </location>
</feature>
<protein>
    <submittedName>
        <fullName evidence="7">FAD NAD-P-binding domain-containing protein</fullName>
    </submittedName>
</protein>
<feature type="transmembrane region" description="Helical" evidence="5">
    <location>
        <begin position="35"/>
        <end position="52"/>
    </location>
</feature>
<keyword evidence="5" id="KW-0472">Membrane</keyword>
<dbReference type="Gene3D" id="3.50.50.60">
    <property type="entry name" value="FAD/NAD(P)-binding domain"/>
    <property type="match status" value="1"/>
</dbReference>
<evidence type="ECO:0000256" key="4">
    <source>
        <dbReference type="SAM" id="MobiDB-lite"/>
    </source>
</evidence>
<evidence type="ECO:0000313" key="8">
    <source>
        <dbReference type="Proteomes" id="UP000188533"/>
    </source>
</evidence>
<keyword evidence="2" id="KW-0274">FAD</keyword>
<keyword evidence="3" id="KW-0560">Oxidoreductase</keyword>
<accession>A0A1Q3EHD1</accession>
<evidence type="ECO:0000313" key="7">
    <source>
        <dbReference type="EMBL" id="GAW06602.1"/>
    </source>
</evidence>
<dbReference type="EMBL" id="BDGU01000328">
    <property type="protein sequence ID" value="GAW06602.1"/>
    <property type="molecule type" value="Genomic_DNA"/>
</dbReference>
<gene>
    <name evidence="7" type="ORF">LENED_008539</name>
</gene>
<dbReference type="InterPro" id="IPR036188">
    <property type="entry name" value="FAD/NAD-bd_sf"/>
</dbReference>
<dbReference type="GO" id="GO:0016491">
    <property type="term" value="F:oxidoreductase activity"/>
    <property type="evidence" value="ECO:0007669"/>
    <property type="project" value="UniProtKB-KW"/>
</dbReference>
<dbReference type="Proteomes" id="UP000188533">
    <property type="component" value="Unassembled WGS sequence"/>
</dbReference>